<dbReference type="SMART" id="SM00257">
    <property type="entry name" value="LysM"/>
    <property type="match status" value="1"/>
</dbReference>
<reference evidence="3 4" key="1">
    <citation type="submission" date="2018-07" db="EMBL/GenBank/DDBJ databases">
        <title>Genomic Encyclopedia of Type Strains, Phase III (KMG-III): the genomes of soil and plant-associated and newly described type strains.</title>
        <authorList>
            <person name="Whitman W."/>
        </authorList>
    </citation>
    <scope>NUCLEOTIDE SEQUENCE [LARGE SCALE GENOMIC DNA]</scope>
    <source>
        <strain evidence="3 4">CECT 7031</strain>
    </source>
</reference>
<dbReference type="SUPFAM" id="SSF54106">
    <property type="entry name" value="LysM domain"/>
    <property type="match status" value="1"/>
</dbReference>
<feature type="chain" id="PRO_5044254683" evidence="2">
    <location>
        <begin position="28"/>
        <end position="249"/>
    </location>
</feature>
<dbReference type="InterPro" id="IPR014044">
    <property type="entry name" value="CAP_dom"/>
</dbReference>
<gene>
    <name evidence="3" type="ORF">DFP99_0079</name>
</gene>
<dbReference type="RefSeq" id="WP_070229732.1">
    <property type="nucleotide sequence ID" value="NZ_BJYO01000002.1"/>
</dbReference>
<evidence type="ECO:0000256" key="1">
    <source>
        <dbReference type="SAM" id="MobiDB-lite"/>
    </source>
</evidence>
<protein>
    <submittedName>
        <fullName evidence="3">Uncharacterized protein YkwD</fullName>
    </submittedName>
</protein>
<proteinExistence type="predicted"/>
<organism evidence="3 4">
    <name type="scientific">Weissella soli</name>
    <dbReference type="NCBI Taxonomy" id="155866"/>
    <lineage>
        <taxon>Bacteria</taxon>
        <taxon>Bacillati</taxon>
        <taxon>Bacillota</taxon>
        <taxon>Bacilli</taxon>
        <taxon>Lactobacillales</taxon>
        <taxon>Lactobacillaceae</taxon>
        <taxon>Weissella</taxon>
    </lineage>
</organism>
<dbReference type="AlphaFoldDB" id="A0A288Q5X3"/>
<dbReference type="Gene3D" id="3.10.350.10">
    <property type="entry name" value="LysM domain"/>
    <property type="match status" value="1"/>
</dbReference>
<dbReference type="SUPFAM" id="SSF55797">
    <property type="entry name" value="PR-1-like"/>
    <property type="match status" value="1"/>
</dbReference>
<dbReference type="InterPro" id="IPR035940">
    <property type="entry name" value="CAP_sf"/>
</dbReference>
<dbReference type="PROSITE" id="PS51782">
    <property type="entry name" value="LYSM"/>
    <property type="match status" value="1"/>
</dbReference>
<feature type="signal peptide" evidence="2">
    <location>
        <begin position="1"/>
        <end position="27"/>
    </location>
</feature>
<dbReference type="Gene3D" id="3.40.33.10">
    <property type="entry name" value="CAP"/>
    <property type="match status" value="1"/>
</dbReference>
<evidence type="ECO:0000313" key="4">
    <source>
        <dbReference type="Proteomes" id="UP000254912"/>
    </source>
</evidence>
<dbReference type="InterPro" id="IPR036779">
    <property type="entry name" value="LysM_dom_sf"/>
</dbReference>
<dbReference type="InterPro" id="IPR018392">
    <property type="entry name" value="LysM"/>
</dbReference>
<evidence type="ECO:0000256" key="2">
    <source>
        <dbReference type="SAM" id="SignalP"/>
    </source>
</evidence>
<dbReference type="KEGG" id="wso:WSWS_00450"/>
<evidence type="ECO:0000313" key="3">
    <source>
        <dbReference type="EMBL" id="RDL11661.1"/>
    </source>
</evidence>
<dbReference type="CDD" id="cd05379">
    <property type="entry name" value="CAP_bacterial"/>
    <property type="match status" value="1"/>
</dbReference>
<accession>A0A288Q5X3</accession>
<dbReference type="OrthoDB" id="1654978at2"/>
<dbReference type="Pfam" id="PF01476">
    <property type="entry name" value="LysM"/>
    <property type="match status" value="1"/>
</dbReference>
<dbReference type="Proteomes" id="UP000254912">
    <property type="component" value="Unassembled WGS sequence"/>
</dbReference>
<keyword evidence="4" id="KW-1185">Reference proteome</keyword>
<dbReference type="Pfam" id="PF00188">
    <property type="entry name" value="CAP"/>
    <property type="match status" value="1"/>
</dbReference>
<dbReference type="GeneID" id="94546847"/>
<dbReference type="CDD" id="cd00118">
    <property type="entry name" value="LysM"/>
    <property type="match status" value="1"/>
</dbReference>
<sequence length="249" mass="25121">MNAKKMVGLAVAAAGVSVPFFGGQASADDSSFRDKSVDNAKNVKAASNKVPTYTIQSGDTLNSISEATGVSVTDLQAYNDLSSSDLIVSGSELKLAGSKTTTTSSAADETTSAAATSDSSTATTATSTTTTASTSSSVQTSADATLAALNAMRKAAGLNELIWDSSLAATATSRAALTAASGVPSDHWSTSGEVISIGFAAGATVVSAWYNETNMTSSTGTGHRDWEMNSSYTHVGFGYVNGVIVGEAY</sequence>
<keyword evidence="2" id="KW-0732">Signal</keyword>
<feature type="compositionally biased region" description="Low complexity" evidence="1">
    <location>
        <begin position="100"/>
        <end position="137"/>
    </location>
</feature>
<feature type="region of interest" description="Disordered" evidence="1">
    <location>
        <begin position="98"/>
        <end position="137"/>
    </location>
</feature>
<name>A0A288Q5X3_9LACO</name>
<comment type="caution">
    <text evidence="3">The sequence shown here is derived from an EMBL/GenBank/DDBJ whole genome shotgun (WGS) entry which is preliminary data.</text>
</comment>
<dbReference type="EMBL" id="QRAS01000001">
    <property type="protein sequence ID" value="RDL11661.1"/>
    <property type="molecule type" value="Genomic_DNA"/>
</dbReference>